<accession>A0ABM8S6L6</accession>
<comment type="caution">
    <text evidence="1">The sequence shown here is derived from an EMBL/GenBank/DDBJ whole genome shotgun (WGS) entry which is preliminary data.</text>
</comment>
<name>A0ABM8S6L6_9BURK</name>
<dbReference type="EMBL" id="CAJNBK010000016">
    <property type="protein sequence ID" value="CAE6791625.1"/>
    <property type="molecule type" value="Genomic_DNA"/>
</dbReference>
<organism evidence="1 2">
    <name type="scientific">Paraburkholderia haematera</name>
    <dbReference type="NCBI Taxonomy" id="2793077"/>
    <lineage>
        <taxon>Bacteria</taxon>
        <taxon>Pseudomonadati</taxon>
        <taxon>Pseudomonadota</taxon>
        <taxon>Betaproteobacteria</taxon>
        <taxon>Burkholderiales</taxon>
        <taxon>Burkholderiaceae</taxon>
        <taxon>Paraburkholderia</taxon>
    </lineage>
</organism>
<dbReference type="Proteomes" id="UP000672526">
    <property type="component" value="Unassembled WGS sequence"/>
</dbReference>
<reference evidence="1 2" key="1">
    <citation type="submission" date="2021-02" db="EMBL/GenBank/DDBJ databases">
        <authorList>
            <person name="Vanwijnsberghe S."/>
        </authorList>
    </citation>
    <scope>NUCLEOTIDE SEQUENCE [LARGE SCALE GENOMIC DNA]</scope>
    <source>
        <strain evidence="1 2">LMG 31837</strain>
    </source>
</reference>
<sequence>MRTLQYNQYSQGPNSLRAARSRPAALCGHPRYQVCERLGLSECGHADRRDQAKYGLRTPERYHFVFCLL</sequence>
<evidence type="ECO:0000313" key="1">
    <source>
        <dbReference type="EMBL" id="CAE6791625.1"/>
    </source>
</evidence>
<gene>
    <name evidence="1" type="ORF">R69888_04784</name>
</gene>
<evidence type="ECO:0000313" key="2">
    <source>
        <dbReference type="Proteomes" id="UP000672526"/>
    </source>
</evidence>
<proteinExistence type="predicted"/>
<keyword evidence="2" id="KW-1185">Reference proteome</keyword>
<protein>
    <submittedName>
        <fullName evidence="1">Uncharacterized protein</fullName>
    </submittedName>
</protein>